<gene>
    <name evidence="1" type="ORF">RCOM_1289760</name>
</gene>
<keyword evidence="2" id="KW-1185">Reference proteome</keyword>
<reference evidence="2" key="1">
    <citation type="journal article" date="2010" name="Nat. Biotechnol.">
        <title>Draft genome sequence of the oilseed species Ricinus communis.</title>
        <authorList>
            <person name="Chan A.P."/>
            <person name="Crabtree J."/>
            <person name="Zhao Q."/>
            <person name="Lorenzi H."/>
            <person name="Orvis J."/>
            <person name="Puiu D."/>
            <person name="Melake-Berhan A."/>
            <person name="Jones K.M."/>
            <person name="Redman J."/>
            <person name="Chen G."/>
            <person name="Cahoon E.B."/>
            <person name="Gedil M."/>
            <person name="Stanke M."/>
            <person name="Haas B.J."/>
            <person name="Wortman J.R."/>
            <person name="Fraser-Liggett C.M."/>
            <person name="Ravel J."/>
            <person name="Rabinowicz P.D."/>
        </authorList>
    </citation>
    <scope>NUCLEOTIDE SEQUENCE [LARGE SCALE GENOMIC DNA]</scope>
    <source>
        <strain evidence="2">cv. Hale</strain>
    </source>
</reference>
<dbReference type="Proteomes" id="UP000008311">
    <property type="component" value="Unassembled WGS sequence"/>
</dbReference>
<proteinExistence type="predicted"/>
<dbReference type="eggNOG" id="KOG1075">
    <property type="taxonomic scope" value="Eukaryota"/>
</dbReference>
<sequence length="167" mass="19076">MVEWRLRDFNLAMLRKQAWQLLIDPNSLVARLYKERYFLRSYFILTKAGSNSRYIWRSVCEANGLVCGGSHICISNGKSALVFDSPWLPCHENGMISSNAPYGLENSKEDPLRVRFGEFSRLLSNTLEQSSVGCTRPPLIKYQLEGRDGARKMIMARACLVRGNYSM</sequence>
<dbReference type="InParanoid" id="B9SDR0"/>
<accession>B9SDR0</accession>
<evidence type="ECO:0000313" key="1">
    <source>
        <dbReference type="EMBL" id="EEF38240.1"/>
    </source>
</evidence>
<organism evidence="1 2">
    <name type="scientific">Ricinus communis</name>
    <name type="common">Castor bean</name>
    <dbReference type="NCBI Taxonomy" id="3988"/>
    <lineage>
        <taxon>Eukaryota</taxon>
        <taxon>Viridiplantae</taxon>
        <taxon>Streptophyta</taxon>
        <taxon>Embryophyta</taxon>
        <taxon>Tracheophyta</taxon>
        <taxon>Spermatophyta</taxon>
        <taxon>Magnoliopsida</taxon>
        <taxon>eudicotyledons</taxon>
        <taxon>Gunneridae</taxon>
        <taxon>Pentapetalae</taxon>
        <taxon>rosids</taxon>
        <taxon>fabids</taxon>
        <taxon>Malpighiales</taxon>
        <taxon>Euphorbiaceae</taxon>
        <taxon>Acalyphoideae</taxon>
        <taxon>Acalypheae</taxon>
        <taxon>Ricinus</taxon>
    </lineage>
</organism>
<dbReference type="EMBL" id="EQ973930">
    <property type="protein sequence ID" value="EEF38240.1"/>
    <property type="molecule type" value="Genomic_DNA"/>
</dbReference>
<protein>
    <submittedName>
        <fullName evidence="1">Uncharacterized protein</fullName>
    </submittedName>
</protein>
<evidence type="ECO:0000313" key="2">
    <source>
        <dbReference type="Proteomes" id="UP000008311"/>
    </source>
</evidence>
<dbReference type="AlphaFoldDB" id="B9SDR0"/>
<name>B9SDR0_RICCO</name>